<dbReference type="CDD" id="cd18799">
    <property type="entry name" value="SF2_C_EcoAI-like"/>
    <property type="match status" value="1"/>
</dbReference>
<dbReference type="GO" id="GO:0003677">
    <property type="term" value="F:DNA binding"/>
    <property type="evidence" value="ECO:0007669"/>
    <property type="project" value="InterPro"/>
</dbReference>
<dbReference type="SMART" id="SM00487">
    <property type="entry name" value="DEXDc"/>
    <property type="match status" value="1"/>
</dbReference>
<keyword evidence="4" id="KW-1185">Reference proteome</keyword>
<dbReference type="Pfam" id="PF11907">
    <property type="entry name" value="DUF3427"/>
    <property type="match status" value="1"/>
</dbReference>
<dbReference type="Pfam" id="PF00271">
    <property type="entry name" value="Helicase_C"/>
    <property type="match status" value="1"/>
</dbReference>
<name>A0A917Y3V0_9BACI</name>
<dbReference type="InterPro" id="IPR021835">
    <property type="entry name" value="DUF3427"/>
</dbReference>
<dbReference type="GO" id="GO:0005524">
    <property type="term" value="F:ATP binding"/>
    <property type="evidence" value="ECO:0007669"/>
    <property type="project" value="InterPro"/>
</dbReference>
<evidence type="ECO:0000259" key="1">
    <source>
        <dbReference type="PROSITE" id="PS51192"/>
    </source>
</evidence>
<dbReference type="SUPFAM" id="SSF56024">
    <property type="entry name" value="Phospholipase D/nuclease"/>
    <property type="match status" value="1"/>
</dbReference>
<dbReference type="PANTHER" id="PTHR47962:SF7">
    <property type="entry name" value="MITOCHONDRIAL ATP-DEPENDENT HELICASE IRC3-RELATED"/>
    <property type="match status" value="1"/>
</dbReference>
<dbReference type="InterPro" id="IPR014001">
    <property type="entry name" value="Helicase_ATP-bd"/>
</dbReference>
<dbReference type="EMBL" id="BMOS01000044">
    <property type="protein sequence ID" value="GGN66257.1"/>
    <property type="molecule type" value="Genomic_DNA"/>
</dbReference>
<feature type="domain" description="Helicase C-terminal" evidence="2">
    <location>
        <begin position="553"/>
        <end position="706"/>
    </location>
</feature>
<dbReference type="InterPro" id="IPR006935">
    <property type="entry name" value="Helicase/UvrB_N"/>
</dbReference>
<accession>A0A917Y3V0</accession>
<dbReference type="Gene3D" id="3.40.50.300">
    <property type="entry name" value="P-loop containing nucleotide triphosphate hydrolases"/>
    <property type="match status" value="2"/>
</dbReference>
<evidence type="ECO:0000259" key="2">
    <source>
        <dbReference type="PROSITE" id="PS51194"/>
    </source>
</evidence>
<dbReference type="SMART" id="SM00490">
    <property type="entry name" value="HELICc"/>
    <property type="match status" value="1"/>
</dbReference>
<gene>
    <name evidence="3" type="primary">res</name>
    <name evidence="3" type="ORF">GCM10007971_36020</name>
</gene>
<dbReference type="GO" id="GO:0016887">
    <property type="term" value="F:ATP hydrolysis activity"/>
    <property type="evidence" value="ECO:0007669"/>
    <property type="project" value="TreeGrafter"/>
</dbReference>
<feature type="domain" description="Helicase ATP-binding" evidence="1">
    <location>
        <begin position="339"/>
        <end position="494"/>
    </location>
</feature>
<dbReference type="SUPFAM" id="SSF52540">
    <property type="entry name" value="P-loop containing nucleoside triphosphate hydrolases"/>
    <property type="match status" value="1"/>
</dbReference>
<dbReference type="InterPro" id="IPR025202">
    <property type="entry name" value="PLD-like_dom"/>
</dbReference>
<dbReference type="PROSITE" id="PS51194">
    <property type="entry name" value="HELICASE_CTER"/>
    <property type="match status" value="1"/>
</dbReference>
<protein>
    <submittedName>
        <fullName evidence="3">Type III restriction-modification system restriction subunit Res</fullName>
    </submittedName>
</protein>
<dbReference type="InterPro" id="IPR001650">
    <property type="entry name" value="Helicase_C-like"/>
</dbReference>
<reference evidence="3" key="2">
    <citation type="submission" date="2020-09" db="EMBL/GenBank/DDBJ databases">
        <authorList>
            <person name="Sun Q."/>
            <person name="Ohkuma M."/>
        </authorList>
    </citation>
    <scope>NUCLEOTIDE SEQUENCE</scope>
    <source>
        <strain evidence="3">JCM 17251</strain>
    </source>
</reference>
<dbReference type="CDD" id="cd18032">
    <property type="entry name" value="DEXHc_RE_I_III_res"/>
    <property type="match status" value="1"/>
</dbReference>
<reference evidence="3" key="1">
    <citation type="journal article" date="2014" name="Int. J. Syst. Evol. Microbiol.">
        <title>Complete genome sequence of Corynebacterium casei LMG S-19264T (=DSM 44701T), isolated from a smear-ripened cheese.</title>
        <authorList>
            <consortium name="US DOE Joint Genome Institute (JGI-PGF)"/>
            <person name="Walter F."/>
            <person name="Albersmeier A."/>
            <person name="Kalinowski J."/>
            <person name="Ruckert C."/>
        </authorList>
    </citation>
    <scope>NUCLEOTIDE SEQUENCE</scope>
    <source>
        <strain evidence="3">JCM 17251</strain>
    </source>
</reference>
<comment type="caution">
    <text evidence="3">The sequence shown here is derived from an EMBL/GenBank/DDBJ whole genome shotgun (WGS) entry which is preliminary data.</text>
</comment>
<proteinExistence type="predicted"/>
<dbReference type="Gene3D" id="3.30.870.10">
    <property type="entry name" value="Endonuclease Chain A"/>
    <property type="match status" value="1"/>
</dbReference>
<dbReference type="Pfam" id="PF04851">
    <property type="entry name" value="ResIII"/>
    <property type="match status" value="1"/>
</dbReference>
<dbReference type="AlphaFoldDB" id="A0A917Y3V0"/>
<dbReference type="CDD" id="cd09203">
    <property type="entry name" value="PLDc_N_DEXD_b1"/>
    <property type="match status" value="1"/>
</dbReference>
<dbReference type="InterPro" id="IPR027417">
    <property type="entry name" value="P-loop_NTPase"/>
</dbReference>
<dbReference type="PANTHER" id="PTHR47962">
    <property type="entry name" value="ATP-DEPENDENT HELICASE LHR-RELATED-RELATED"/>
    <property type="match status" value="1"/>
</dbReference>
<organism evidence="3 4">
    <name type="scientific">Oceanobacillus indicireducens</name>
    <dbReference type="NCBI Taxonomy" id="1004261"/>
    <lineage>
        <taxon>Bacteria</taxon>
        <taxon>Bacillati</taxon>
        <taxon>Bacillota</taxon>
        <taxon>Bacilli</taxon>
        <taxon>Bacillales</taxon>
        <taxon>Bacillaceae</taxon>
        <taxon>Oceanobacillus</taxon>
    </lineage>
</organism>
<dbReference type="InterPro" id="IPR052511">
    <property type="entry name" value="ATP-dep_Helicase"/>
</dbReference>
<dbReference type="RefSeq" id="WP_229782789.1">
    <property type="nucleotide sequence ID" value="NZ_BMOS01000044.1"/>
</dbReference>
<sequence length="1052" mass="122330">MLRQGIYEEIITKELRQELALFDDTEFDIETGNLDPEEARKFLATYIFTVTRKALSYVHDQGKDDKEKLLKQIKTCNQIIETLSKTVDQNEFAKLEIEEAGEVLQSIYGKLNSIRSIKKEQTVRPVTSISESSLFTGAVNEPNMLSELKKEILSADHIDFLVSFIKWSGIRGLMEDLKTFTDNGGKLQIITTSYMEATDYKAIEELSKLQNTKIKVSYDIERTRLHAKAYMFKRGTGFTTAYIGSSNLSNPALTSGLEWNLKVTEKDSFDIIKKFEATFESYWNDREFYFFDPQDEDSKKQLRQALKKKNVQSEQDFTFSFDIRPYYYQKEMLENLWAEREVYGRYRNLLIAATGVGKTVISAFDFKNYISKNKQAKLLFVAHREEILKQSRDTFRVILKDANFGDMLVGGHQPKSIDHLFVSIQSFNNTKLHEKLSSNFYDFIIVDEFHHAAAKSYQDLLNYFKPHILLGLTATPERMDGQDITEYFDGKIASEMCLTEAINQKLLSPFHYFGVSDTVDLSTLKWSEKGYDVKELESVYTNNTIRSNQIIKSLYKYVTDVDEVKGLGFCVSVEHAIYMANHFNKRNIPSIALHGNSDKETRRKAKMDLQQGKIKFIFVVDLYNEGVDIPDVNTILFLRPTESLTVFLQQLGRGLRLAGNKECLTVLDFVGQAHKNYNFEEKFRALIGRAKHSVGHYIDKGFSNLPRGSFIQLEKQAKEYILRNIKEASNTKPHLLNKMKYFERDTGLALTFENFLSYYHLSLYDFYGRSGNRTFHRMLVEAGIAQDFVFEKEELVTKRLPKFFHLNSRKLLQFFIRYVRFLGELEISTEEERLMQNMLYYSFFQAEPMKEGYTSVKEALQSILANKQMQIEIMNVLNYNYDSIKTIEIDHDFEFVTPLTVHSTYSTEQILAALGYYNEDKKPAFREGVKHFKDKHLDIFFTTLNKSEKDFSPSTLYEDYAINEKLFHWQSQSMLTEESPTAQRYINHRKLGHQIAIFVREYKKENGYTAPFTFLGTCEYVRHSGEKPISFIWDLKHEMPPALVPVANKSII</sequence>
<evidence type="ECO:0000313" key="3">
    <source>
        <dbReference type="EMBL" id="GGN66257.1"/>
    </source>
</evidence>
<evidence type="ECO:0000313" key="4">
    <source>
        <dbReference type="Proteomes" id="UP000624041"/>
    </source>
</evidence>
<dbReference type="Pfam" id="PF13091">
    <property type="entry name" value="PLDc_2"/>
    <property type="match status" value="1"/>
</dbReference>
<dbReference type="Proteomes" id="UP000624041">
    <property type="component" value="Unassembled WGS sequence"/>
</dbReference>
<dbReference type="PROSITE" id="PS51192">
    <property type="entry name" value="HELICASE_ATP_BIND_1"/>
    <property type="match status" value="1"/>
</dbReference>